<protein>
    <recommendedName>
        <fullName evidence="3">SGNH hydrolase-type esterase domain-containing protein</fullName>
    </recommendedName>
</protein>
<name>A0A0B2BWB4_9SPHN</name>
<dbReference type="AlphaFoldDB" id="A0A0B2BWB4"/>
<evidence type="ECO:0008006" key="3">
    <source>
        <dbReference type="Google" id="ProtNLM"/>
    </source>
</evidence>
<accession>A0A0B2BWB4</accession>
<dbReference type="Proteomes" id="UP000030988">
    <property type="component" value="Unassembled WGS sequence"/>
</dbReference>
<sequence>MDILLVGDSLVYGGNELKQAEKLGPLIAEQSGWSVWPAAAGSWGLQNELEFLRRHPDLVKGSDAIVVVVNSGDLTAPSAWKSPHSHPLERPRLYLPYLFNRYVRKVRAPSTSPLPVPELDVFDEWARFVAHTDVPILLVAYSSSSERHQECRWLPLKYRKTTPTFCYDAGKRGGDGLFRDAIHPSVLGNRLFARWIVRRLSGAV</sequence>
<comment type="caution">
    <text evidence="1">The sequence shown here is derived from an EMBL/GenBank/DDBJ whole genome shotgun (WGS) entry which is preliminary data.</text>
</comment>
<proteinExistence type="predicted"/>
<dbReference type="STRING" id="1572751.PK98_14765"/>
<gene>
    <name evidence="1" type="ORF">PK98_14765</name>
</gene>
<evidence type="ECO:0000313" key="2">
    <source>
        <dbReference type="Proteomes" id="UP000030988"/>
    </source>
</evidence>
<organism evidence="1 2">
    <name type="scientific">Croceibacterium mercuriale</name>
    <dbReference type="NCBI Taxonomy" id="1572751"/>
    <lineage>
        <taxon>Bacteria</taxon>
        <taxon>Pseudomonadati</taxon>
        <taxon>Pseudomonadota</taxon>
        <taxon>Alphaproteobacteria</taxon>
        <taxon>Sphingomonadales</taxon>
        <taxon>Erythrobacteraceae</taxon>
        <taxon>Croceibacterium</taxon>
    </lineage>
</organism>
<dbReference type="EMBL" id="JTDN01000003">
    <property type="protein sequence ID" value="KHL24237.1"/>
    <property type="molecule type" value="Genomic_DNA"/>
</dbReference>
<keyword evidence="2" id="KW-1185">Reference proteome</keyword>
<dbReference type="SUPFAM" id="SSF52266">
    <property type="entry name" value="SGNH hydrolase"/>
    <property type="match status" value="1"/>
</dbReference>
<reference evidence="1 2" key="1">
    <citation type="submission" date="2014-11" db="EMBL/GenBank/DDBJ databases">
        <title>Draft genome sequence of Kirrobacter mercurialis.</title>
        <authorList>
            <person name="Coil D.A."/>
            <person name="Eisen J.A."/>
        </authorList>
    </citation>
    <scope>NUCLEOTIDE SEQUENCE [LARGE SCALE GENOMIC DNA]</scope>
    <source>
        <strain evidence="1 2">Coronado</strain>
    </source>
</reference>
<evidence type="ECO:0000313" key="1">
    <source>
        <dbReference type="EMBL" id="KHL24237.1"/>
    </source>
</evidence>